<dbReference type="Proteomes" id="UP000499080">
    <property type="component" value="Unassembled WGS sequence"/>
</dbReference>
<protein>
    <submittedName>
        <fullName evidence="1">Uncharacterized protein</fullName>
    </submittedName>
</protein>
<evidence type="ECO:0000313" key="1">
    <source>
        <dbReference type="EMBL" id="GBM66407.1"/>
    </source>
</evidence>
<reference evidence="1 2" key="1">
    <citation type="journal article" date="2019" name="Sci. Rep.">
        <title>Orb-weaving spider Araneus ventricosus genome elucidates the spidroin gene catalogue.</title>
        <authorList>
            <person name="Kono N."/>
            <person name="Nakamura H."/>
            <person name="Ohtoshi R."/>
            <person name="Moran D.A.P."/>
            <person name="Shinohara A."/>
            <person name="Yoshida Y."/>
            <person name="Fujiwara M."/>
            <person name="Mori M."/>
            <person name="Tomita M."/>
            <person name="Arakawa K."/>
        </authorList>
    </citation>
    <scope>NUCLEOTIDE SEQUENCE [LARGE SCALE GENOMIC DNA]</scope>
</reference>
<accession>A0A4Y2HM42</accession>
<sequence length="87" mass="9593">MRSPSLFVIGKSDMANLGGFPTVTRHGPFKPSGLCNPESFLRQRLPFTFRFRRVRWGLVSRGLVGIGGLCGPHNSIYSLVKFLASTP</sequence>
<keyword evidence="2" id="KW-1185">Reference proteome</keyword>
<dbReference type="EMBL" id="BGPR01002024">
    <property type="protein sequence ID" value="GBM66407.1"/>
    <property type="molecule type" value="Genomic_DNA"/>
</dbReference>
<proteinExistence type="predicted"/>
<comment type="caution">
    <text evidence="1">The sequence shown here is derived from an EMBL/GenBank/DDBJ whole genome shotgun (WGS) entry which is preliminary data.</text>
</comment>
<gene>
    <name evidence="1" type="ORF">AVEN_13004_1</name>
</gene>
<organism evidence="1 2">
    <name type="scientific">Araneus ventricosus</name>
    <name type="common">Orbweaver spider</name>
    <name type="synonym">Epeira ventricosa</name>
    <dbReference type="NCBI Taxonomy" id="182803"/>
    <lineage>
        <taxon>Eukaryota</taxon>
        <taxon>Metazoa</taxon>
        <taxon>Ecdysozoa</taxon>
        <taxon>Arthropoda</taxon>
        <taxon>Chelicerata</taxon>
        <taxon>Arachnida</taxon>
        <taxon>Araneae</taxon>
        <taxon>Araneomorphae</taxon>
        <taxon>Entelegynae</taxon>
        <taxon>Araneoidea</taxon>
        <taxon>Araneidae</taxon>
        <taxon>Araneus</taxon>
    </lineage>
</organism>
<name>A0A4Y2HM42_ARAVE</name>
<dbReference type="AlphaFoldDB" id="A0A4Y2HM42"/>
<evidence type="ECO:0000313" key="2">
    <source>
        <dbReference type="Proteomes" id="UP000499080"/>
    </source>
</evidence>